<dbReference type="InterPro" id="IPR050325">
    <property type="entry name" value="Prot/Nucl_acid_deglycase"/>
</dbReference>
<organism evidence="2 3">
    <name type="scientific">Fermentimicrarchaeum limneticum</name>
    <dbReference type="NCBI Taxonomy" id="2795018"/>
    <lineage>
        <taxon>Archaea</taxon>
        <taxon>Candidatus Micrarchaeota</taxon>
        <taxon>Candidatus Fermentimicrarchaeales</taxon>
        <taxon>Candidatus Fermentimicrarchaeaceae</taxon>
        <taxon>Candidatus Fermentimicrarchaeum</taxon>
    </lineage>
</organism>
<dbReference type="PANTHER" id="PTHR48094">
    <property type="entry name" value="PROTEIN/NUCLEIC ACID DEGLYCASE DJ-1-RELATED"/>
    <property type="match status" value="1"/>
</dbReference>
<name>A0A7D5XM59_FERL1</name>
<dbReference type="GO" id="GO:0006508">
    <property type="term" value="P:proteolysis"/>
    <property type="evidence" value="ECO:0007669"/>
    <property type="project" value="UniProtKB-KW"/>
</dbReference>
<feature type="domain" description="DJ-1/PfpI" evidence="1">
    <location>
        <begin position="33"/>
        <end position="199"/>
    </location>
</feature>
<evidence type="ECO:0000313" key="3">
    <source>
        <dbReference type="Proteomes" id="UP000510821"/>
    </source>
</evidence>
<keyword evidence="2" id="KW-0378">Hydrolase</keyword>
<sequence length="202" mass="21047">MRGVILLCMLLLAGCAQQKASEQEAVGGDGMGKVLFVIAPSDFRDEELFYTKEVVEAAGYKTAVASTTLNEAVGMLGGRAKPNLLVSKVNLSEYSAVVFVGGQGVETNNLPENPDVVKLAVDAEEGGKVVAAICIAPRILAAADLVRGKKVTSFNDTETVSSLKNAGAVYTARAVEVDGKLITADGPSSARKFGEEIVRVLG</sequence>
<dbReference type="KEGG" id="flt:Sv326_0993"/>
<keyword evidence="2" id="KW-0645">Protease</keyword>
<evidence type="ECO:0000259" key="1">
    <source>
        <dbReference type="Pfam" id="PF01965"/>
    </source>
</evidence>
<dbReference type="EMBL" id="CP058998">
    <property type="protein sequence ID" value="QLJ53168.1"/>
    <property type="molecule type" value="Genomic_DNA"/>
</dbReference>
<dbReference type="PANTHER" id="PTHR48094:SF12">
    <property type="entry name" value="PARKINSON DISEASE PROTEIN 7 HOMOLOG"/>
    <property type="match status" value="1"/>
</dbReference>
<protein>
    <submittedName>
        <fullName evidence="2">Intracellular protease/amidase</fullName>
    </submittedName>
</protein>
<dbReference type="GO" id="GO:0005737">
    <property type="term" value="C:cytoplasm"/>
    <property type="evidence" value="ECO:0007669"/>
    <property type="project" value="TreeGrafter"/>
</dbReference>
<dbReference type="InterPro" id="IPR002818">
    <property type="entry name" value="DJ-1/PfpI"/>
</dbReference>
<gene>
    <name evidence="2" type="ORF">Sv326_0993</name>
</gene>
<dbReference type="AlphaFoldDB" id="A0A7D5XM59"/>
<evidence type="ECO:0000313" key="2">
    <source>
        <dbReference type="EMBL" id="QLJ53168.1"/>
    </source>
</evidence>
<proteinExistence type="predicted"/>
<dbReference type="Proteomes" id="UP000510821">
    <property type="component" value="Chromosome"/>
</dbReference>
<reference evidence="3" key="1">
    <citation type="submission" date="2020-07" db="EMBL/GenBank/DDBJ databases">
        <title>Metabolic diversity and evolutionary history of the archaeal phylum ###Micrarchaeota### uncovered from a freshwater lake metagenome.</title>
        <authorList>
            <person name="Kadnikov V.V."/>
            <person name="Savvichev A.S."/>
            <person name="Mardanov A.V."/>
            <person name="Beletsky A.V."/>
            <person name="Chupakov A.V."/>
            <person name="Kokryatskaya N.M."/>
            <person name="Pimenov N.V."/>
            <person name="Ravin N.V."/>
        </authorList>
    </citation>
    <scope>NUCLEOTIDE SEQUENCE [LARGE SCALE GENOMIC DNA]</scope>
</reference>
<dbReference type="SUPFAM" id="SSF52317">
    <property type="entry name" value="Class I glutamine amidotransferase-like"/>
    <property type="match status" value="1"/>
</dbReference>
<dbReference type="Pfam" id="PF01965">
    <property type="entry name" value="DJ-1_PfpI"/>
    <property type="match status" value="1"/>
</dbReference>
<dbReference type="Gene3D" id="3.40.50.880">
    <property type="match status" value="1"/>
</dbReference>
<accession>A0A7D5XM59</accession>
<dbReference type="InterPro" id="IPR029062">
    <property type="entry name" value="Class_I_gatase-like"/>
</dbReference>
<dbReference type="PROSITE" id="PS51257">
    <property type="entry name" value="PROKAR_LIPOPROTEIN"/>
    <property type="match status" value="1"/>
</dbReference>
<dbReference type="GO" id="GO:0008233">
    <property type="term" value="F:peptidase activity"/>
    <property type="evidence" value="ECO:0007669"/>
    <property type="project" value="UniProtKB-KW"/>
</dbReference>